<evidence type="ECO:0000259" key="7">
    <source>
        <dbReference type="PROSITE" id="PS50109"/>
    </source>
</evidence>
<dbReference type="InterPro" id="IPR000719">
    <property type="entry name" value="Prot_kinase_dom"/>
</dbReference>
<dbReference type="Proteomes" id="UP000269573">
    <property type="component" value="Unassembled WGS sequence"/>
</dbReference>
<dbReference type="InterPro" id="IPR029016">
    <property type="entry name" value="GAF-like_dom_sf"/>
</dbReference>
<dbReference type="GO" id="GO:0016020">
    <property type="term" value="C:membrane"/>
    <property type="evidence" value="ECO:0007669"/>
    <property type="project" value="InterPro"/>
</dbReference>
<dbReference type="PROSITE" id="PS50109">
    <property type="entry name" value="HIS_KIN"/>
    <property type="match status" value="1"/>
</dbReference>
<dbReference type="GO" id="GO:0005524">
    <property type="term" value="F:ATP binding"/>
    <property type="evidence" value="ECO:0007669"/>
    <property type="project" value="UniProtKB-KW"/>
</dbReference>
<dbReference type="InterPro" id="IPR027417">
    <property type="entry name" value="P-loop_NTPase"/>
</dbReference>
<evidence type="ECO:0000256" key="2">
    <source>
        <dbReference type="ARBA" id="ARBA00022741"/>
    </source>
</evidence>
<dbReference type="PANTHER" id="PTHR43642:SF1">
    <property type="entry name" value="HYBRID SIGNAL TRANSDUCTION HISTIDINE KINASE G"/>
    <property type="match status" value="1"/>
</dbReference>
<dbReference type="Gene3D" id="1.10.510.10">
    <property type="entry name" value="Transferase(Phosphotransferase) domain 1"/>
    <property type="match status" value="1"/>
</dbReference>
<keyword evidence="1" id="KW-0808">Transferase</keyword>
<evidence type="ECO:0000256" key="4">
    <source>
        <dbReference type="ARBA" id="ARBA00022840"/>
    </source>
</evidence>
<dbReference type="Gene3D" id="3.30.565.10">
    <property type="entry name" value="Histidine kinase-like ATPase, C-terminal domain"/>
    <property type="match status" value="1"/>
</dbReference>
<dbReference type="InterPro" id="IPR011009">
    <property type="entry name" value="Kinase-like_dom_sf"/>
</dbReference>
<dbReference type="Pfam" id="PF02518">
    <property type="entry name" value="HATPase_c"/>
    <property type="match status" value="1"/>
</dbReference>
<dbReference type="SUPFAM" id="SSF55781">
    <property type="entry name" value="GAF domain-like"/>
    <property type="match status" value="1"/>
</dbReference>
<dbReference type="SMART" id="SM00387">
    <property type="entry name" value="HATPase_c"/>
    <property type="match status" value="1"/>
</dbReference>
<evidence type="ECO:0000259" key="6">
    <source>
        <dbReference type="PROSITE" id="PS50011"/>
    </source>
</evidence>
<dbReference type="GO" id="GO:0000155">
    <property type="term" value="F:phosphorelay sensor kinase activity"/>
    <property type="evidence" value="ECO:0007669"/>
    <property type="project" value="InterPro"/>
</dbReference>
<dbReference type="SUPFAM" id="SSF52540">
    <property type="entry name" value="P-loop containing nucleoside triphosphate hydrolases"/>
    <property type="match status" value="1"/>
</dbReference>
<feature type="domain" description="Protein kinase" evidence="6">
    <location>
        <begin position="1"/>
        <end position="297"/>
    </location>
</feature>
<evidence type="ECO:0000256" key="1">
    <source>
        <dbReference type="ARBA" id="ARBA00022679"/>
    </source>
</evidence>
<evidence type="ECO:0000313" key="8">
    <source>
        <dbReference type="EMBL" id="RNB81068.1"/>
    </source>
</evidence>
<sequence length="1700" mass="193753">MTISKNENASEAGVAMFVLPGYRFAEEITSNNEVHIYRMVRVKDNETIIAKTTIELFPEKPMISSFEHEYEQLLECGGGLEPISLEMAGMRPVLLLKDPGGTTLDQLLRTRRASLELDDIFSVAIALAECMRQLHQTNIILHKMTPLSFWINDDLNEVKVIDLRSCSNAGKQSVPPNSTSMDNSILHYVSPEQTGRTGMAPDHRSDFYSLGVILYEWFTGSLPFSSQHALDIVHHHLATNPEPVHVKNRAIPEVISDIVQKCMEKMREARYASAYGIRADLEECLSRFHELGSVPFFAVGSRDISKSAAITGLHYGRVAEQEALQQALHRVTEGAKEVVWVSGITGIGKTSFVLETIRQEVPAEGVFVVSQLWAPHTLSYTVWVQVIEQLVDQLLTVNEKQAEAWKKKVLDAVQGHGRQLTDLVPRLKLLIGEQPALETLPLAEAKNRFLFVLNRFFQLFFKKGSPFVVFLDNMHWADDASIQYIHELAGDGETRNLLIICSSRDEEWHESNPMQKLRKQLAEQGTRMEQIELRAYRQHEVQHMLRSFFQGLTEEIDELVAMLLHKTGGNPFLLIQFIQELLDQRLIFFDENKRTWRWKLSLIAEQNVADQVATTLANSLQNFSEQMIYLLGRAAFLGKRFELSTLSQITQLSIEELRGWANSVELNRLLRLGDRKRNTYLFEHEDIQQTAYESVPESDRMALHAQIGLILAEGQSADEAVHLFEALHHLNLAKEHVIQLGKKMELAIWNLQAGLKAKQSFAMEAAVNYLRFATELLPVDSWENNYSTTFQAFRERAEAEFLCSNFTVAQELFDLTLERAVTDFDKALVCLMMIQLELNRDSYREMIALAERTMKLLGFRYHSTPSSLDVLRLWARVQWKLRKRPIETMSQLPAMTDERQKAAMKVLAYTSNASFSLDKKAWSYDTLRMMEITLDHGLIPEGALGFVGYAMMLNYGQRRYEAAYQWGVQACKVAESRLGLYVQTHTAFSLCYDSWRQHDPSFLHTFSEHVGKAALQSGDLWHANNSLLFNCGLLFQFSHPLQEIYAQLLAYTGKFQQNKASYHWKQAAVLSKMLTTLMGYRASNDQFEGVDIEGQAFMTEIPENSAPFLHAIVYIYQYITGYLFGDYQKALHALELAMEIEDNSKESSEPSSHYFYHVLVLKEIYDSASKQEKAGYLRKIRQEMKRLKRIADRCPDNYLHKYLLVKAELCRIEQKNHQAEQCFEQAITAARRYGLIHDVGIIAESYASYGMKVGKPMLAKLYINEAYEAYLQWGALAKTADMERKVGHLLNKKRETEVERADYLSVVISAQALSGEMEMGRLLDTLMRIMLQNAGAEYGALLFKNEGWMVEAFGTADKLQIQSIPLYAAEHLVPSSIIEFTARTQQPVILHDGAGNSMFQRDEYIKSKKCKSVLCLPISYKNELICLLYVENNLSKGVFTKERLDVLKLLSSQCAISIANAQLFSQMQYLNDNLEQQVVQRTLSLEKSMKATSEALAEMTVYAERNRIAQEIHDIVGHTLTSTILQIEAGKRLLNKDRDSAVGRLKEAQDLVRHSLSEIRNSVHMLKEDRYYDILQVMEQLVQDTERNTGAVIEAHMDSVEHLSLLHKKVLYHALQEGLTNGIRHGKSNKFQFRLHDDGATVHFSLTDNGVGASNLEMGFGLKMMNDRVQQLKGTLHIDSQANKGCLLRIELPYGVQGRE</sequence>
<dbReference type="Gene3D" id="3.40.50.300">
    <property type="entry name" value="P-loop containing nucleotide triphosphate hydrolases"/>
    <property type="match status" value="1"/>
</dbReference>
<dbReference type="SUPFAM" id="SSF55874">
    <property type="entry name" value="ATPase domain of HSP90 chaperone/DNA topoisomerase II/histidine kinase"/>
    <property type="match status" value="1"/>
</dbReference>
<dbReference type="PROSITE" id="PS50011">
    <property type="entry name" value="PROTEIN_KINASE_DOM"/>
    <property type="match status" value="1"/>
</dbReference>
<keyword evidence="5" id="KW-0902">Two-component regulatory system</keyword>
<feature type="domain" description="Histidine kinase" evidence="7">
    <location>
        <begin position="1515"/>
        <end position="1696"/>
    </location>
</feature>
<dbReference type="Gene3D" id="3.30.450.40">
    <property type="match status" value="1"/>
</dbReference>
<dbReference type="InterPro" id="IPR003018">
    <property type="entry name" value="GAF"/>
</dbReference>
<dbReference type="SMART" id="SM00220">
    <property type="entry name" value="S_TKc"/>
    <property type="match status" value="1"/>
</dbReference>
<dbReference type="InterPro" id="IPR053159">
    <property type="entry name" value="Hybrid_Histidine_Kinase"/>
</dbReference>
<keyword evidence="9" id="KW-1185">Reference proteome</keyword>
<evidence type="ECO:0000256" key="5">
    <source>
        <dbReference type="ARBA" id="ARBA00023012"/>
    </source>
</evidence>
<dbReference type="SUPFAM" id="SSF56112">
    <property type="entry name" value="Protein kinase-like (PK-like)"/>
    <property type="match status" value="1"/>
</dbReference>
<keyword evidence="4" id="KW-0067">ATP-binding</keyword>
<dbReference type="CDD" id="cd16917">
    <property type="entry name" value="HATPase_UhpB-NarQ-NarX-like"/>
    <property type="match status" value="1"/>
</dbReference>
<proteinExistence type="predicted"/>
<keyword evidence="3" id="KW-0418">Kinase</keyword>
<keyword evidence="2" id="KW-0547">Nucleotide-binding</keyword>
<dbReference type="InterPro" id="IPR036890">
    <property type="entry name" value="HATPase_C_sf"/>
</dbReference>
<dbReference type="Pfam" id="PF13191">
    <property type="entry name" value="AAA_16"/>
    <property type="match status" value="1"/>
</dbReference>
<name>A0A3M8CZK9_9BACL</name>
<gene>
    <name evidence="8" type="ORF">EDM59_23055</name>
</gene>
<dbReference type="InterPro" id="IPR011712">
    <property type="entry name" value="Sig_transdc_His_kin_sub3_dim/P"/>
</dbReference>
<dbReference type="Pfam" id="PF01590">
    <property type="entry name" value="GAF"/>
    <property type="match status" value="1"/>
</dbReference>
<dbReference type="EMBL" id="RHHU01000016">
    <property type="protein sequence ID" value="RNB81068.1"/>
    <property type="molecule type" value="Genomic_DNA"/>
</dbReference>
<evidence type="ECO:0000256" key="3">
    <source>
        <dbReference type="ARBA" id="ARBA00022777"/>
    </source>
</evidence>
<accession>A0A3M8CZK9</accession>
<dbReference type="SMART" id="SM00065">
    <property type="entry name" value="GAF"/>
    <property type="match status" value="1"/>
</dbReference>
<dbReference type="InterPro" id="IPR003594">
    <property type="entry name" value="HATPase_dom"/>
</dbReference>
<dbReference type="InterPro" id="IPR041664">
    <property type="entry name" value="AAA_16"/>
</dbReference>
<dbReference type="GO" id="GO:0046983">
    <property type="term" value="F:protein dimerization activity"/>
    <property type="evidence" value="ECO:0007669"/>
    <property type="project" value="InterPro"/>
</dbReference>
<protein>
    <submittedName>
        <fullName evidence="8">GAF domain-containing protein</fullName>
    </submittedName>
</protein>
<organism evidence="8 9">
    <name type="scientific">Brevibacillus nitrificans</name>
    <dbReference type="NCBI Taxonomy" id="651560"/>
    <lineage>
        <taxon>Bacteria</taxon>
        <taxon>Bacillati</taxon>
        <taxon>Bacillota</taxon>
        <taxon>Bacilli</taxon>
        <taxon>Bacillales</taxon>
        <taxon>Paenibacillaceae</taxon>
        <taxon>Brevibacillus</taxon>
    </lineage>
</organism>
<reference evidence="8 9" key="1">
    <citation type="submission" date="2018-10" db="EMBL/GenBank/DDBJ databases">
        <title>Phylogenomics of Brevibacillus.</title>
        <authorList>
            <person name="Dunlap C."/>
        </authorList>
    </citation>
    <scope>NUCLEOTIDE SEQUENCE [LARGE SCALE GENOMIC DNA]</scope>
    <source>
        <strain evidence="8 9">JCM 15774</strain>
    </source>
</reference>
<dbReference type="Pfam" id="PF07730">
    <property type="entry name" value="HisKA_3"/>
    <property type="match status" value="1"/>
</dbReference>
<evidence type="ECO:0000313" key="9">
    <source>
        <dbReference type="Proteomes" id="UP000269573"/>
    </source>
</evidence>
<dbReference type="PANTHER" id="PTHR43642">
    <property type="entry name" value="HYBRID SIGNAL TRANSDUCTION HISTIDINE KINASE G"/>
    <property type="match status" value="1"/>
</dbReference>
<dbReference type="Gene3D" id="1.20.5.1930">
    <property type="match status" value="1"/>
</dbReference>
<comment type="caution">
    <text evidence="8">The sequence shown here is derived from an EMBL/GenBank/DDBJ whole genome shotgun (WGS) entry which is preliminary data.</text>
</comment>
<dbReference type="Pfam" id="PF00069">
    <property type="entry name" value="Pkinase"/>
    <property type="match status" value="1"/>
</dbReference>
<dbReference type="InterPro" id="IPR005467">
    <property type="entry name" value="His_kinase_dom"/>
</dbReference>